<evidence type="ECO:0000256" key="9">
    <source>
        <dbReference type="ARBA" id="ARBA00023136"/>
    </source>
</evidence>
<evidence type="ECO:0000256" key="4">
    <source>
        <dbReference type="ARBA" id="ARBA00022516"/>
    </source>
</evidence>
<dbReference type="PATRIC" id="fig|1273125.3.peg.1501"/>
<dbReference type="PROSITE" id="PS00379">
    <property type="entry name" value="CDP_ALCOHOL_P_TRANSF"/>
    <property type="match status" value="1"/>
</dbReference>
<keyword evidence="4" id="KW-0444">Lipid biosynthesis</keyword>
<keyword evidence="5 13" id="KW-0808">Transferase</keyword>
<feature type="transmembrane region" description="Helical" evidence="15">
    <location>
        <begin position="176"/>
        <end position="194"/>
    </location>
</feature>
<evidence type="ECO:0000256" key="15">
    <source>
        <dbReference type="SAM" id="Phobius"/>
    </source>
</evidence>
<comment type="similarity">
    <text evidence="3 13">Belongs to the CDP-alcohol phosphatidyltransferase class-I family.</text>
</comment>
<feature type="transmembrane region" description="Helical" evidence="15">
    <location>
        <begin position="56"/>
        <end position="78"/>
    </location>
</feature>
<keyword evidence="10" id="KW-0594">Phospholipid biosynthesis</keyword>
<reference evidence="16 17" key="1">
    <citation type="journal article" date="2013" name="Genome Announc.">
        <title>Draft Genome Sequence of Rhodococcus rhodnii Strain LMG5362, a Symbiont of Rhodnius prolixus (Hemiptera, Reduviidae, Triatominae), the Principle Vector of Trypanosoma cruzi.</title>
        <authorList>
            <person name="Pachebat J.A."/>
            <person name="van Keulen G."/>
            <person name="Whitten M.M."/>
            <person name="Girdwood S."/>
            <person name="Del Sol R."/>
            <person name="Dyson P.J."/>
            <person name="Facey P.D."/>
        </authorList>
    </citation>
    <scope>NUCLEOTIDE SEQUENCE [LARGE SCALE GENOMIC DNA]</scope>
    <source>
        <strain evidence="16 17">LMG 5362</strain>
    </source>
</reference>
<keyword evidence="9 15" id="KW-0472">Membrane</keyword>
<dbReference type="EC" id="2.7.8.5" evidence="12"/>
<dbReference type="InterPro" id="IPR048254">
    <property type="entry name" value="CDP_ALCOHOL_P_TRANSF_CS"/>
</dbReference>
<gene>
    <name evidence="16" type="ORF">Rrhod_1555</name>
</gene>
<dbReference type="GO" id="GO:0046474">
    <property type="term" value="P:glycerophospholipid biosynthetic process"/>
    <property type="evidence" value="ECO:0007669"/>
    <property type="project" value="TreeGrafter"/>
</dbReference>
<evidence type="ECO:0000256" key="5">
    <source>
        <dbReference type="ARBA" id="ARBA00022679"/>
    </source>
</evidence>
<evidence type="ECO:0000256" key="10">
    <source>
        <dbReference type="ARBA" id="ARBA00023209"/>
    </source>
</evidence>
<feature type="transmembrane region" description="Helical" evidence="15">
    <location>
        <begin position="200"/>
        <end position="224"/>
    </location>
</feature>
<dbReference type="GO" id="GO:0016020">
    <property type="term" value="C:membrane"/>
    <property type="evidence" value="ECO:0007669"/>
    <property type="project" value="UniProtKB-SubCell"/>
</dbReference>
<proteinExistence type="inferred from homology"/>
<evidence type="ECO:0000313" key="16">
    <source>
        <dbReference type="EMBL" id="EOM77088.1"/>
    </source>
</evidence>
<keyword evidence="6 15" id="KW-0812">Transmembrane</keyword>
<organism evidence="16 17">
    <name type="scientific">Rhodococcus rhodnii LMG 5362</name>
    <dbReference type="NCBI Taxonomy" id="1273125"/>
    <lineage>
        <taxon>Bacteria</taxon>
        <taxon>Bacillati</taxon>
        <taxon>Actinomycetota</taxon>
        <taxon>Actinomycetes</taxon>
        <taxon>Mycobacteriales</taxon>
        <taxon>Nocardiaceae</taxon>
        <taxon>Rhodococcus</taxon>
    </lineage>
</organism>
<protein>
    <recommendedName>
        <fullName evidence="12">CDP-diacylglycerol--glycerol-3-phosphate 3-phosphatidyltransferase</fullName>
        <ecNumber evidence="12">2.7.8.5</ecNumber>
    </recommendedName>
</protein>
<accession>R7WP49</accession>
<sequence>MSAGAVSRDGDRMSGTRDEHGGHETADPRTAQHAVTSRGEPVTLDPAETPVPLLNIANVLTMLRIALVPVFLALLFAGDGHEGPWRMWAFVVFAVAAVTDRIDGQLARRHGLVTDFGKIADPIADKALMGSALVGLSALGDLPWWVTVVILARELGITALRFAVLRHAVIPAGRGGKLKTLVQTFAIGLFVLPLPDVAAFHVIAWILMGAAVVLTVATGLDYVVQAIRLRAGVHRVEAGDEPERSRGDAPASDSRT</sequence>
<feature type="compositionally biased region" description="Basic and acidic residues" evidence="14">
    <location>
        <begin position="8"/>
        <end position="27"/>
    </location>
</feature>
<evidence type="ECO:0000256" key="3">
    <source>
        <dbReference type="ARBA" id="ARBA00010441"/>
    </source>
</evidence>
<evidence type="ECO:0000256" key="2">
    <source>
        <dbReference type="ARBA" id="ARBA00005074"/>
    </source>
</evidence>
<evidence type="ECO:0000256" key="14">
    <source>
        <dbReference type="SAM" id="MobiDB-lite"/>
    </source>
</evidence>
<dbReference type="InterPro" id="IPR050324">
    <property type="entry name" value="CDP-alcohol_PTase-I"/>
</dbReference>
<dbReference type="InterPro" id="IPR000462">
    <property type="entry name" value="CDP-OH_P_trans"/>
</dbReference>
<comment type="pathway">
    <text evidence="2">Lipid metabolism; phospholipid metabolism.</text>
</comment>
<keyword evidence="8" id="KW-0443">Lipid metabolism</keyword>
<evidence type="ECO:0000256" key="1">
    <source>
        <dbReference type="ARBA" id="ARBA00004141"/>
    </source>
</evidence>
<feature type="transmembrane region" description="Helical" evidence="15">
    <location>
        <begin position="142"/>
        <end position="164"/>
    </location>
</feature>
<dbReference type="Proteomes" id="UP000013525">
    <property type="component" value="Unassembled WGS sequence"/>
</dbReference>
<keyword evidence="11" id="KW-1208">Phospholipid metabolism</keyword>
<evidence type="ECO:0000256" key="8">
    <source>
        <dbReference type="ARBA" id="ARBA00023098"/>
    </source>
</evidence>
<keyword evidence="17" id="KW-1185">Reference proteome</keyword>
<comment type="subcellular location">
    <subcellularLocation>
        <location evidence="1">Membrane</location>
        <topology evidence="1">Multi-pass membrane protein</topology>
    </subcellularLocation>
</comment>
<dbReference type="NCBIfam" id="TIGR00560">
    <property type="entry name" value="pgsA"/>
    <property type="match status" value="1"/>
</dbReference>
<dbReference type="eggNOG" id="COG0558">
    <property type="taxonomic scope" value="Bacteria"/>
</dbReference>
<name>R7WP49_9NOCA</name>
<evidence type="ECO:0000256" key="12">
    <source>
        <dbReference type="NCBIfam" id="TIGR00560"/>
    </source>
</evidence>
<dbReference type="InterPro" id="IPR043130">
    <property type="entry name" value="CDP-OH_PTrfase_TM_dom"/>
</dbReference>
<evidence type="ECO:0000256" key="7">
    <source>
        <dbReference type="ARBA" id="ARBA00022989"/>
    </source>
</evidence>
<dbReference type="PANTHER" id="PTHR14269:SF52">
    <property type="entry name" value="PHOSPHATIDYLGLYCEROPHOSPHATE SYNTHASE-RELATED"/>
    <property type="match status" value="1"/>
</dbReference>
<evidence type="ECO:0000256" key="6">
    <source>
        <dbReference type="ARBA" id="ARBA00022692"/>
    </source>
</evidence>
<dbReference type="InterPro" id="IPR004570">
    <property type="entry name" value="Phosphatidylglycerol_P_synth"/>
</dbReference>
<dbReference type="Pfam" id="PF01066">
    <property type="entry name" value="CDP-OH_P_transf"/>
    <property type="match status" value="1"/>
</dbReference>
<evidence type="ECO:0000256" key="13">
    <source>
        <dbReference type="RuleBase" id="RU003750"/>
    </source>
</evidence>
<comment type="caution">
    <text evidence="16">The sequence shown here is derived from an EMBL/GenBank/DDBJ whole genome shotgun (WGS) entry which is preliminary data.</text>
</comment>
<dbReference type="GO" id="GO:0008444">
    <property type="term" value="F:CDP-diacylglycerol-glycerol-3-phosphate 3-phosphatidyltransferase activity"/>
    <property type="evidence" value="ECO:0007669"/>
    <property type="project" value="UniProtKB-UniRule"/>
</dbReference>
<dbReference type="UniPathway" id="UPA00085"/>
<feature type="region of interest" description="Disordered" evidence="14">
    <location>
        <begin position="1"/>
        <end position="44"/>
    </location>
</feature>
<evidence type="ECO:0000256" key="11">
    <source>
        <dbReference type="ARBA" id="ARBA00023264"/>
    </source>
</evidence>
<dbReference type="EMBL" id="APMY01000053">
    <property type="protein sequence ID" value="EOM77088.1"/>
    <property type="molecule type" value="Genomic_DNA"/>
</dbReference>
<dbReference type="PANTHER" id="PTHR14269">
    <property type="entry name" value="CDP-DIACYLGLYCEROL--GLYCEROL-3-PHOSPHATE 3-PHOSPHATIDYLTRANSFERASE-RELATED"/>
    <property type="match status" value="1"/>
</dbReference>
<dbReference type="AlphaFoldDB" id="R7WP49"/>
<evidence type="ECO:0000313" key="17">
    <source>
        <dbReference type="Proteomes" id="UP000013525"/>
    </source>
</evidence>
<dbReference type="Gene3D" id="1.20.120.1760">
    <property type="match status" value="1"/>
</dbReference>
<keyword evidence="7 15" id="KW-1133">Transmembrane helix</keyword>